<dbReference type="GO" id="GO:0003864">
    <property type="term" value="F:3-methyl-2-oxobutanoate hydroxymethyltransferase activity"/>
    <property type="evidence" value="ECO:0007669"/>
    <property type="project" value="UniProtKB-UniRule"/>
</dbReference>
<feature type="binding site" evidence="7 9">
    <location>
        <position position="111"/>
    </location>
    <ligand>
        <name>3-methyl-2-oxobutanoate</name>
        <dbReference type="ChEBI" id="CHEBI:11851"/>
    </ligand>
</feature>
<comment type="similarity">
    <text evidence="2 7">Belongs to the PanB family.</text>
</comment>
<feature type="binding site" evidence="7 10">
    <location>
        <position position="113"/>
    </location>
    <ligand>
        <name>Mg(2+)</name>
        <dbReference type="ChEBI" id="CHEBI:18420"/>
    </ligand>
</feature>
<dbReference type="EC" id="2.1.2.11" evidence="7"/>
<dbReference type="InterPro" id="IPR040442">
    <property type="entry name" value="Pyrv_kinase-like_dom_sf"/>
</dbReference>
<dbReference type="EMBL" id="LT630450">
    <property type="protein sequence ID" value="SFV73847.1"/>
    <property type="molecule type" value="Genomic_DNA"/>
</dbReference>
<dbReference type="OrthoDB" id="9781789at2"/>
<feature type="binding site" evidence="7 10">
    <location>
        <position position="42"/>
    </location>
    <ligand>
        <name>Mg(2+)</name>
        <dbReference type="ChEBI" id="CHEBI:18420"/>
    </ligand>
</feature>
<evidence type="ECO:0000256" key="4">
    <source>
        <dbReference type="ARBA" id="ARBA00022655"/>
    </source>
</evidence>
<sequence length="273" mass="29365">MKQTAVTFRQAKGQRKLAMLTAYDATIARLMDDHVDAVLVGDSLGMVMLGRPDTLSVTMDQMIHHCAAVSRGLTRPLLVCDMPFMSYHLSPQQACANAGRLVQEGRAQAVKLEGGRHFCPQVEAIVQASIPVMGHLGLTPQSLHSMGGYKVQGRGREAAQALLDDARALEQAGVFAIVLECVPAPLAALVSRSVGVPTIGIGAGPDCDGQVLVWQDMLGMVDGLSPKFVKHYAELGTAMRQAFQTYADEVRAGTFPAAEHTYGMDEKDLEKLY</sequence>
<dbReference type="PANTHER" id="PTHR20881">
    <property type="entry name" value="3-METHYL-2-OXOBUTANOATE HYDROXYMETHYLTRANSFERASE"/>
    <property type="match status" value="1"/>
</dbReference>
<evidence type="ECO:0000256" key="7">
    <source>
        <dbReference type="HAMAP-Rule" id="MF_00156"/>
    </source>
</evidence>
<dbReference type="InterPro" id="IPR003700">
    <property type="entry name" value="Pantoate_hydroxy_MeTrfase"/>
</dbReference>
<dbReference type="GO" id="GO:0000287">
    <property type="term" value="F:magnesium ion binding"/>
    <property type="evidence" value="ECO:0007669"/>
    <property type="project" value="TreeGrafter"/>
</dbReference>
<dbReference type="KEGG" id="dpg:DESPIGER_2023"/>
<name>A0A1K1LGK1_9BACT</name>
<dbReference type="GO" id="GO:0008168">
    <property type="term" value="F:methyltransferase activity"/>
    <property type="evidence" value="ECO:0007669"/>
    <property type="project" value="UniProtKB-KW"/>
</dbReference>
<proteinExistence type="inferred from homology"/>
<evidence type="ECO:0000256" key="9">
    <source>
        <dbReference type="PIRSR" id="PIRSR000388-2"/>
    </source>
</evidence>
<comment type="catalytic activity">
    <reaction evidence="7">
        <text>(6R)-5,10-methylene-5,6,7,8-tetrahydrofolate + 3-methyl-2-oxobutanoate + H2O = 2-dehydropantoate + (6S)-5,6,7,8-tetrahydrofolate</text>
        <dbReference type="Rhea" id="RHEA:11824"/>
        <dbReference type="ChEBI" id="CHEBI:11561"/>
        <dbReference type="ChEBI" id="CHEBI:11851"/>
        <dbReference type="ChEBI" id="CHEBI:15377"/>
        <dbReference type="ChEBI" id="CHEBI:15636"/>
        <dbReference type="ChEBI" id="CHEBI:57453"/>
        <dbReference type="EC" id="2.1.2.11"/>
    </reaction>
</comment>
<evidence type="ECO:0000256" key="3">
    <source>
        <dbReference type="ARBA" id="ARBA00011424"/>
    </source>
</evidence>
<dbReference type="GO" id="GO:0005737">
    <property type="term" value="C:cytoplasm"/>
    <property type="evidence" value="ECO:0007669"/>
    <property type="project" value="UniProtKB-SubCell"/>
</dbReference>
<dbReference type="SUPFAM" id="SSF51621">
    <property type="entry name" value="Phosphoenolpyruvate/pyruvate domain"/>
    <property type="match status" value="1"/>
</dbReference>
<dbReference type="NCBIfam" id="NF001452">
    <property type="entry name" value="PRK00311.1"/>
    <property type="match status" value="1"/>
</dbReference>
<comment type="subunit">
    <text evidence="3 7">Homodecamer; pentamer of dimers.</text>
</comment>
<dbReference type="Pfam" id="PF02548">
    <property type="entry name" value="Pantoate_transf"/>
    <property type="match status" value="1"/>
</dbReference>
<evidence type="ECO:0000256" key="2">
    <source>
        <dbReference type="ARBA" id="ARBA00008676"/>
    </source>
</evidence>
<evidence type="ECO:0000313" key="12">
    <source>
        <dbReference type="Proteomes" id="UP000186323"/>
    </source>
</evidence>
<reference evidence="12" key="1">
    <citation type="submission" date="2016-10" db="EMBL/GenBank/DDBJ databases">
        <authorList>
            <person name="Wegmann U."/>
        </authorList>
    </citation>
    <scope>NUCLEOTIDE SEQUENCE [LARGE SCALE GENOMIC DNA]</scope>
</reference>
<organism evidence="11 12">
    <name type="scientific">Desulfovibrio piger</name>
    <dbReference type="NCBI Taxonomy" id="901"/>
    <lineage>
        <taxon>Bacteria</taxon>
        <taxon>Pseudomonadati</taxon>
        <taxon>Thermodesulfobacteriota</taxon>
        <taxon>Desulfovibrionia</taxon>
        <taxon>Desulfovibrionales</taxon>
        <taxon>Desulfovibrionaceae</taxon>
        <taxon>Desulfovibrio</taxon>
    </lineage>
</organism>
<keyword evidence="7 10" id="KW-0479">Metal-binding</keyword>
<dbReference type="GO" id="GO:0032259">
    <property type="term" value="P:methylation"/>
    <property type="evidence" value="ECO:0007669"/>
    <property type="project" value="UniProtKB-KW"/>
</dbReference>
<keyword evidence="7" id="KW-0963">Cytoplasm</keyword>
<comment type="cofactor">
    <cofactor evidence="7 10">
        <name>Mg(2+)</name>
        <dbReference type="ChEBI" id="CHEBI:18420"/>
    </cofactor>
    <text evidence="7 10">Binds 1 Mg(2+) ion per subunit.</text>
</comment>
<dbReference type="NCBIfam" id="TIGR00222">
    <property type="entry name" value="panB"/>
    <property type="match status" value="1"/>
</dbReference>
<evidence type="ECO:0000256" key="10">
    <source>
        <dbReference type="PIRSR" id="PIRSR000388-3"/>
    </source>
</evidence>
<dbReference type="HAMAP" id="MF_00156">
    <property type="entry name" value="PanB"/>
    <property type="match status" value="1"/>
</dbReference>
<feature type="binding site" evidence="7 9">
    <location>
        <begin position="42"/>
        <end position="43"/>
    </location>
    <ligand>
        <name>3-methyl-2-oxobutanoate</name>
        <dbReference type="ChEBI" id="CHEBI:11851"/>
    </ligand>
</feature>
<dbReference type="PIRSF" id="PIRSF000388">
    <property type="entry name" value="Pantoate_hydroxy_MeTrfase"/>
    <property type="match status" value="1"/>
</dbReference>
<keyword evidence="4 7" id="KW-0566">Pantothenate biosynthesis</keyword>
<dbReference type="CDD" id="cd06557">
    <property type="entry name" value="KPHMT-like"/>
    <property type="match status" value="1"/>
</dbReference>
<comment type="subcellular location">
    <subcellularLocation>
        <location evidence="7">Cytoplasm</location>
    </subcellularLocation>
</comment>
<comment type="function">
    <text evidence="6 7">Catalyzes the reversible reaction in which hydroxymethyl group from 5,10-methylenetetrahydrofolate is transferred onto alpha-ketoisovalerate to form ketopantoate.</text>
</comment>
<dbReference type="AlphaFoldDB" id="A0A1K1LGK1"/>
<dbReference type="GO" id="GO:0015940">
    <property type="term" value="P:pantothenate biosynthetic process"/>
    <property type="evidence" value="ECO:0007669"/>
    <property type="project" value="UniProtKB-UniRule"/>
</dbReference>
<dbReference type="RefSeq" id="WP_072336138.1">
    <property type="nucleotide sequence ID" value="NZ_CALJDE010000034.1"/>
</dbReference>
<feature type="binding site" evidence="7 9">
    <location>
        <position position="81"/>
    </location>
    <ligand>
        <name>3-methyl-2-oxobutanoate</name>
        <dbReference type="ChEBI" id="CHEBI:11851"/>
    </ligand>
</feature>
<dbReference type="UniPathway" id="UPA00028">
    <property type="reaction ID" value="UER00003"/>
</dbReference>
<evidence type="ECO:0000256" key="1">
    <source>
        <dbReference type="ARBA" id="ARBA00005033"/>
    </source>
</evidence>
<gene>
    <name evidence="7" type="primary">panB</name>
    <name evidence="11" type="ORF">DESPIGER_2023</name>
</gene>
<evidence type="ECO:0000256" key="6">
    <source>
        <dbReference type="ARBA" id="ARBA00056497"/>
    </source>
</evidence>
<evidence type="ECO:0000256" key="5">
    <source>
        <dbReference type="ARBA" id="ARBA00022679"/>
    </source>
</evidence>
<keyword evidence="12" id="KW-1185">Reference proteome</keyword>
<keyword evidence="7 10" id="KW-0460">Magnesium</keyword>
<dbReference type="FunFam" id="3.20.20.60:FF:000003">
    <property type="entry name" value="3-methyl-2-oxobutanoate hydroxymethyltransferase"/>
    <property type="match status" value="1"/>
</dbReference>
<dbReference type="PANTHER" id="PTHR20881:SF0">
    <property type="entry name" value="3-METHYL-2-OXOBUTANOATE HYDROXYMETHYLTRANSFERASE"/>
    <property type="match status" value="1"/>
</dbReference>
<protein>
    <recommendedName>
        <fullName evidence="7">3-methyl-2-oxobutanoate hydroxymethyltransferase</fullName>
        <ecNumber evidence="7">2.1.2.11</ecNumber>
    </recommendedName>
    <alternativeName>
        <fullName evidence="7">Ketopantoate hydroxymethyltransferase</fullName>
        <shortName evidence="7">KPHMT</shortName>
    </alternativeName>
</protein>
<feature type="binding site" evidence="7 10">
    <location>
        <position position="81"/>
    </location>
    <ligand>
        <name>Mg(2+)</name>
        <dbReference type="ChEBI" id="CHEBI:18420"/>
    </ligand>
</feature>
<accession>A0A1K1LGK1</accession>
<dbReference type="Proteomes" id="UP000186323">
    <property type="component" value="Chromosome I"/>
</dbReference>
<evidence type="ECO:0000313" key="11">
    <source>
        <dbReference type="EMBL" id="SFV73847.1"/>
    </source>
</evidence>
<evidence type="ECO:0000256" key="8">
    <source>
        <dbReference type="PIRSR" id="PIRSR000388-1"/>
    </source>
</evidence>
<comment type="pathway">
    <text evidence="1 7">Cofactor biosynthesis; (R)-pantothenate biosynthesis; (R)-pantoate from 3-methyl-2-oxobutanoate: step 1/2.</text>
</comment>
<dbReference type="InterPro" id="IPR015813">
    <property type="entry name" value="Pyrv/PenolPyrv_kinase-like_dom"/>
</dbReference>
<feature type="active site" description="Proton acceptor" evidence="7 8">
    <location>
        <position position="180"/>
    </location>
</feature>
<dbReference type="Gene3D" id="3.20.20.60">
    <property type="entry name" value="Phosphoenolpyruvate-binding domains"/>
    <property type="match status" value="1"/>
</dbReference>
<keyword evidence="11" id="KW-0489">Methyltransferase</keyword>
<keyword evidence="5 7" id="KW-0808">Transferase</keyword>